<dbReference type="InterPro" id="IPR055729">
    <property type="entry name" value="DUF7305"/>
</dbReference>
<feature type="domain" description="DUF7305" evidence="2">
    <location>
        <begin position="248"/>
        <end position="369"/>
    </location>
</feature>
<dbReference type="OrthoDB" id="2588291at2"/>
<dbReference type="Pfam" id="PF23981">
    <property type="entry name" value="DUF7305"/>
    <property type="match status" value="1"/>
</dbReference>
<keyword evidence="1" id="KW-1133">Transmembrane helix</keyword>
<dbReference type="Proteomes" id="UP000297597">
    <property type="component" value="Unassembled WGS sequence"/>
</dbReference>
<keyword evidence="4" id="KW-1185">Reference proteome</keyword>
<keyword evidence="1" id="KW-0812">Transmembrane</keyword>
<dbReference type="AlphaFoldDB" id="A0A4Y7RKS4"/>
<keyword evidence="1" id="KW-0472">Membrane</keyword>
<proteinExistence type="predicted"/>
<name>A0A4Y7RKS4_9FIRM</name>
<evidence type="ECO:0000313" key="3">
    <source>
        <dbReference type="EMBL" id="TEB09584.1"/>
    </source>
</evidence>
<protein>
    <recommendedName>
        <fullName evidence="2">DUF7305 domain-containing protein</fullName>
    </recommendedName>
</protein>
<evidence type="ECO:0000259" key="2">
    <source>
        <dbReference type="Pfam" id="PF23981"/>
    </source>
</evidence>
<comment type="caution">
    <text evidence="3">The sequence shown here is derived from an EMBL/GenBank/DDBJ whole genome shotgun (WGS) entry which is preliminary data.</text>
</comment>
<gene>
    <name evidence="3" type="ORF">Pmgp_03015</name>
</gene>
<evidence type="ECO:0000256" key="1">
    <source>
        <dbReference type="SAM" id="Phobius"/>
    </source>
</evidence>
<feature type="transmembrane region" description="Helical" evidence="1">
    <location>
        <begin position="9"/>
        <end position="29"/>
    </location>
</feature>
<dbReference type="RefSeq" id="WP_134214801.1">
    <property type="nucleotide sequence ID" value="NZ_QFFZ01000043.1"/>
</dbReference>
<reference evidence="3 4" key="1">
    <citation type="journal article" date="2018" name="Environ. Microbiol.">
        <title>Novel energy conservation strategies and behaviour of Pelotomaculum schinkii driving syntrophic propionate catabolism.</title>
        <authorList>
            <person name="Hidalgo-Ahumada C.A.P."/>
            <person name="Nobu M.K."/>
            <person name="Narihiro T."/>
            <person name="Tamaki H."/>
            <person name="Liu W.T."/>
            <person name="Kamagata Y."/>
            <person name="Stams A.J.M."/>
            <person name="Imachi H."/>
            <person name="Sousa D.Z."/>
        </authorList>
    </citation>
    <scope>NUCLEOTIDE SEQUENCE [LARGE SCALE GENOMIC DNA]</scope>
    <source>
        <strain evidence="3 4">MGP</strain>
    </source>
</reference>
<sequence>MCINNQKGFALPLALIVMVFFVMLSGALIQYSLSENKMSAVDLKKMQAHYIAQSGAESVAAYIINNPLSAKNLINKTTDPRVSLGEGTFAATVTGQADGPLTIFSTGYVNAYSPDREITETVSLSMVPQYTSSGTFPEAIFSNLGFRMDNGTITGDIATNSNVSNCLNLSGNPNIYGDLYIGPEGDPASAVLFPWGEQSTFLHGDVANLSEERTYELPPFPVFPELPPPAEGGPVSNGVLTVGNWPYQNVTISAGAHYTNIKIVSNFTLTIDVGSGESELRVDNLNIESGYIVLQGTGSLKLYVGNSFMLTAGSKVNQNGNPNRLTMYYKGTGAVNPGGDTKFNGLVYVNSADVNITNSGGITGHIVSGGGVVNVSGDASAMVRVLYAPNATVNFTGSGHLKGAIICNNLTMSGGTYVTYDDTNNDTFPYSVGGPSTLSGYRKGLWQ</sequence>
<accession>A0A4Y7RKS4</accession>
<evidence type="ECO:0000313" key="4">
    <source>
        <dbReference type="Proteomes" id="UP000297597"/>
    </source>
</evidence>
<dbReference type="EMBL" id="QFFZ01000043">
    <property type="protein sequence ID" value="TEB09584.1"/>
    <property type="molecule type" value="Genomic_DNA"/>
</dbReference>
<organism evidence="3 4">
    <name type="scientific">Pelotomaculum propionicicum</name>
    <dbReference type="NCBI Taxonomy" id="258475"/>
    <lineage>
        <taxon>Bacteria</taxon>
        <taxon>Bacillati</taxon>
        <taxon>Bacillota</taxon>
        <taxon>Clostridia</taxon>
        <taxon>Eubacteriales</taxon>
        <taxon>Desulfotomaculaceae</taxon>
        <taxon>Pelotomaculum</taxon>
    </lineage>
</organism>